<gene>
    <name evidence="1" type="ORF">EYF80_040659</name>
</gene>
<sequence length="125" mass="14098">MEGLRSKSEQSSQRVFLKHREEEGQCSVSSFSHRHLLLGHLQRSGLHQQRRPEEDVQRLVPVGGAGEDDHRLAQELLLRAGGAVRLLGSFRAQFKILTSPRCSERLEETTSDGLIWSEGENNDPL</sequence>
<keyword evidence="2" id="KW-1185">Reference proteome</keyword>
<dbReference type="AlphaFoldDB" id="A0A4Z2G6C0"/>
<protein>
    <submittedName>
        <fullName evidence="1">Uncharacterized protein</fullName>
    </submittedName>
</protein>
<dbReference type="Proteomes" id="UP000314294">
    <property type="component" value="Unassembled WGS sequence"/>
</dbReference>
<dbReference type="EMBL" id="SRLO01000668">
    <property type="protein sequence ID" value="TNN49117.1"/>
    <property type="molecule type" value="Genomic_DNA"/>
</dbReference>
<evidence type="ECO:0000313" key="1">
    <source>
        <dbReference type="EMBL" id="TNN49117.1"/>
    </source>
</evidence>
<proteinExistence type="predicted"/>
<name>A0A4Z2G6C0_9TELE</name>
<comment type="caution">
    <text evidence="1">The sequence shown here is derived from an EMBL/GenBank/DDBJ whole genome shotgun (WGS) entry which is preliminary data.</text>
</comment>
<reference evidence="1 2" key="1">
    <citation type="submission" date="2019-03" db="EMBL/GenBank/DDBJ databases">
        <title>First draft genome of Liparis tanakae, snailfish: a comprehensive survey of snailfish specific genes.</title>
        <authorList>
            <person name="Kim W."/>
            <person name="Song I."/>
            <person name="Jeong J.-H."/>
            <person name="Kim D."/>
            <person name="Kim S."/>
            <person name="Ryu S."/>
            <person name="Song J.Y."/>
            <person name="Lee S.K."/>
        </authorList>
    </citation>
    <scope>NUCLEOTIDE SEQUENCE [LARGE SCALE GENOMIC DNA]</scope>
    <source>
        <tissue evidence="1">Muscle</tissue>
    </source>
</reference>
<organism evidence="1 2">
    <name type="scientific">Liparis tanakae</name>
    <name type="common">Tanaka's snailfish</name>
    <dbReference type="NCBI Taxonomy" id="230148"/>
    <lineage>
        <taxon>Eukaryota</taxon>
        <taxon>Metazoa</taxon>
        <taxon>Chordata</taxon>
        <taxon>Craniata</taxon>
        <taxon>Vertebrata</taxon>
        <taxon>Euteleostomi</taxon>
        <taxon>Actinopterygii</taxon>
        <taxon>Neopterygii</taxon>
        <taxon>Teleostei</taxon>
        <taxon>Neoteleostei</taxon>
        <taxon>Acanthomorphata</taxon>
        <taxon>Eupercaria</taxon>
        <taxon>Perciformes</taxon>
        <taxon>Cottioidei</taxon>
        <taxon>Cottales</taxon>
        <taxon>Liparidae</taxon>
        <taxon>Liparis</taxon>
    </lineage>
</organism>
<accession>A0A4Z2G6C0</accession>
<evidence type="ECO:0000313" key="2">
    <source>
        <dbReference type="Proteomes" id="UP000314294"/>
    </source>
</evidence>